<proteinExistence type="predicted"/>
<feature type="region of interest" description="Disordered" evidence="1">
    <location>
        <begin position="976"/>
        <end position="1041"/>
    </location>
</feature>
<feature type="compositionally biased region" description="Low complexity" evidence="1">
    <location>
        <begin position="158"/>
        <end position="170"/>
    </location>
</feature>
<feature type="compositionally biased region" description="Low complexity" evidence="1">
    <location>
        <begin position="663"/>
        <end position="672"/>
    </location>
</feature>
<evidence type="ECO:0000313" key="3">
    <source>
        <dbReference type="EMBL" id="KAJ4365842.1"/>
    </source>
</evidence>
<dbReference type="SMART" id="SM00222">
    <property type="entry name" value="Sec7"/>
    <property type="match status" value="1"/>
</dbReference>
<feature type="compositionally biased region" description="Basic and acidic residues" evidence="1">
    <location>
        <begin position="751"/>
        <end position="763"/>
    </location>
</feature>
<feature type="compositionally biased region" description="Low complexity" evidence="1">
    <location>
        <begin position="1167"/>
        <end position="1178"/>
    </location>
</feature>
<dbReference type="InterPro" id="IPR023394">
    <property type="entry name" value="Sec7_C_sf"/>
</dbReference>
<feature type="region of interest" description="Disordered" evidence="1">
    <location>
        <begin position="263"/>
        <end position="530"/>
    </location>
</feature>
<feature type="compositionally biased region" description="Basic residues" evidence="1">
    <location>
        <begin position="613"/>
        <end position="624"/>
    </location>
</feature>
<feature type="region of interest" description="Disordered" evidence="1">
    <location>
        <begin position="1136"/>
        <end position="1178"/>
    </location>
</feature>
<dbReference type="SUPFAM" id="SSF50729">
    <property type="entry name" value="PH domain-like"/>
    <property type="match status" value="1"/>
</dbReference>
<dbReference type="Pfam" id="PF15410">
    <property type="entry name" value="PH_9"/>
    <property type="match status" value="1"/>
</dbReference>
<accession>A0A9W9CJP3</accession>
<organism evidence="3 4">
    <name type="scientific">Neocucurbitaria cava</name>
    <dbReference type="NCBI Taxonomy" id="798079"/>
    <lineage>
        <taxon>Eukaryota</taxon>
        <taxon>Fungi</taxon>
        <taxon>Dikarya</taxon>
        <taxon>Ascomycota</taxon>
        <taxon>Pezizomycotina</taxon>
        <taxon>Dothideomycetes</taxon>
        <taxon>Pleosporomycetidae</taxon>
        <taxon>Pleosporales</taxon>
        <taxon>Pleosporineae</taxon>
        <taxon>Cucurbitariaceae</taxon>
        <taxon>Neocucurbitaria</taxon>
    </lineage>
</organism>
<feature type="region of interest" description="Disordered" evidence="1">
    <location>
        <begin position="1415"/>
        <end position="1445"/>
    </location>
</feature>
<dbReference type="Gene3D" id="2.30.29.30">
    <property type="entry name" value="Pleckstrin-homology domain (PH domain)/Phosphotyrosine-binding domain (PTB)"/>
    <property type="match status" value="1"/>
</dbReference>
<dbReference type="InterPro" id="IPR041681">
    <property type="entry name" value="PH_9"/>
</dbReference>
<evidence type="ECO:0000313" key="4">
    <source>
        <dbReference type="Proteomes" id="UP001140560"/>
    </source>
</evidence>
<gene>
    <name evidence="3" type="ORF">N0V83_008463</name>
</gene>
<feature type="compositionally biased region" description="Low complexity" evidence="1">
    <location>
        <begin position="208"/>
        <end position="218"/>
    </location>
</feature>
<dbReference type="PROSITE" id="PS50190">
    <property type="entry name" value="SEC7"/>
    <property type="match status" value="1"/>
</dbReference>
<feature type="compositionally biased region" description="Polar residues" evidence="1">
    <location>
        <begin position="433"/>
        <end position="443"/>
    </location>
</feature>
<evidence type="ECO:0000256" key="1">
    <source>
        <dbReference type="SAM" id="MobiDB-lite"/>
    </source>
</evidence>
<feature type="region of interest" description="Disordered" evidence="1">
    <location>
        <begin position="117"/>
        <end position="218"/>
    </location>
</feature>
<dbReference type="PANTHER" id="PTHR10663">
    <property type="entry name" value="GUANYL-NUCLEOTIDE EXCHANGE FACTOR"/>
    <property type="match status" value="1"/>
</dbReference>
<feature type="compositionally biased region" description="Pro residues" evidence="1">
    <location>
        <begin position="509"/>
        <end position="521"/>
    </location>
</feature>
<name>A0A9W9CJP3_9PLEO</name>
<feature type="region of interest" description="Disordered" evidence="1">
    <location>
        <begin position="1"/>
        <end position="59"/>
    </location>
</feature>
<feature type="compositionally biased region" description="Polar residues" evidence="1">
    <location>
        <begin position="329"/>
        <end position="346"/>
    </location>
</feature>
<comment type="caution">
    <text evidence="3">The sequence shown here is derived from an EMBL/GenBank/DDBJ whole genome shotgun (WGS) entry which is preliminary data.</text>
</comment>
<dbReference type="EMBL" id="JAPEUY010000015">
    <property type="protein sequence ID" value="KAJ4365842.1"/>
    <property type="molecule type" value="Genomic_DNA"/>
</dbReference>
<keyword evidence="4" id="KW-1185">Reference proteome</keyword>
<dbReference type="InterPro" id="IPR011993">
    <property type="entry name" value="PH-like_dom_sf"/>
</dbReference>
<dbReference type="OrthoDB" id="2157641at2759"/>
<reference evidence="3" key="1">
    <citation type="submission" date="2022-10" db="EMBL/GenBank/DDBJ databases">
        <title>Tapping the CABI collections for fungal endophytes: first genome assemblies for Collariella, Neodidymelliopsis, Ascochyta clinopodiicola, Didymella pomorum, Didymosphaeria variabile, Neocosmospora piperis and Neocucurbitaria cava.</title>
        <authorList>
            <person name="Hill R."/>
        </authorList>
    </citation>
    <scope>NUCLEOTIDE SEQUENCE</scope>
    <source>
        <strain evidence="3">IMI 356814</strain>
    </source>
</reference>
<feature type="region of interest" description="Disordered" evidence="1">
    <location>
        <begin position="1579"/>
        <end position="1623"/>
    </location>
</feature>
<feature type="compositionally biased region" description="Pro residues" evidence="1">
    <location>
        <begin position="288"/>
        <end position="306"/>
    </location>
</feature>
<feature type="region of interest" description="Disordered" evidence="1">
    <location>
        <begin position="542"/>
        <end position="795"/>
    </location>
</feature>
<evidence type="ECO:0000259" key="2">
    <source>
        <dbReference type="PROSITE" id="PS50190"/>
    </source>
</evidence>
<feature type="compositionally biased region" description="Low complexity" evidence="1">
    <location>
        <begin position="1593"/>
        <end position="1616"/>
    </location>
</feature>
<dbReference type="InterPro" id="IPR000904">
    <property type="entry name" value="Sec7_dom"/>
</dbReference>
<feature type="compositionally biased region" description="Polar residues" evidence="1">
    <location>
        <begin position="1152"/>
        <end position="1162"/>
    </location>
</feature>
<sequence length="1623" mass="177501">MQQTMQDFLREDSRPTTPTGPSRAHKPSVPMRSLNTNQPKQETFFDDATPVDRTRGNDQEHDLLRDSHDLSFADGATVRDSVVDNMLLSLDQFSTGNMFSNTGPQYTNYGEDDFFLRDNSYRPPGPRHRGHTYTSSRSSDYDLHPEAYAAQHSRTRRSNSSNNIGASISRKGSVRDAYPGRSTNNGPYGQLPQAGHLRGGGKKGSKGSGSSSMDFGQTGLLGTQRLGFGKRSASFDHSNANDRARLPVKVESVLDRGRMAYQNYPDDYDAAPEPTIPAGPRRAQEQPPQSPIAYPPHPSYAPPQAPGPRRRGSVTSNTSYKTVRKNKSQPETNMRAQAQEFVNASTLRDLPPVPSFQDPTAPSPTVATRKSLFPSQSQTAPPKEKPGFFRRVFGGGSSKTQAQPTTISNVTNNSQMESVPATAKQRPPEVDSIYSQARPRTTPNNNNNNHIATQLKSLPKPPQTASGPQRELQQPAPPSLAKKPSSFFRRRKKSMSENTKPPVMALDFTPPPKTVLPPQPSPGVSSLRKVMHPYLNDAELAGEKFYDSQEQISGEDKSNDERPQGFSPGYKPHKDATVRTVKSVSRGDDKTPPSSRSEQLKALQLISPDRNSPKLKLKVKHGKATAHSPQEDTFLADSSSCNEDPSGCATPTGERSGVDQTRRPSTGPTSSSLNQSASEGRNDGKEKSGRRSERLSPHNPATAGSMSASPSTSEVEDEGWVITEPTKKEQKSIGKTSAAAKRVWLDTTLPENKHGDTTDDLKLPLEGARSSQQSLDKPSPITPDATSPTSPNEVFHSATSLPIVQVESRESDAMPAIVEDRSLHTEPTDADRERAFQIYNGDDSSILKAQAAAVLGDVTLTSMRTRKAFMDLFDWTGFNILAAMRDMCGKLVLKAETQQVDRILMSLSERWCECNSSHGFKAVDVVHTICYSILLLNTDLHLADIESRMTRSQFVRNTLPTVTRVCQDAVKASGGETLRPQSTQFRRGSLPWNDRSEPNSPNADTTSFLPEAGEEPSQDKRTRSRLSIRPPARSGSEGLLSYDSATSEANILVNSPYNGPMRGWEFQVESVLKEFYDSIRKQRLPLHGVSDLAVHQQPSSNNLSVSGMLRRTPSVLSKAPSDNASYRGRSQTDFRSVGSRWANKNRSKQRLYPSSTVASSRTSLDDGSVWSPAGSSSWSRYSYGKTGTSMSMDSLGSHFAAGDYQQAIGFANALSQAIIREEGMTIASDEEFSRVAPLLEDETLELAGAPWAKEGILKHKHHLESVDKKAKDRAWTECFAVVEKGYMRLFSFSMNSKSVRNKSKLRPSAGSVVGGGNWMDNAEALDSFPLRQTIASALPPPGYSKSRPHVFALSLPTGAVHLFQVGTPDIVREFVLTANYWSARLSKEPLTGGVSSMEYGWGENVINPALIRQDSTPSVQGHMPRPSVTSSLRSSMDHATGTPKARLPGDKIVLSDWSPPTSSMMASNLMEVDQLRALTDYVKTIEGELAHHNELRAPLLITFSPRHPNAAKAMANWERKSQYLLREIVKFRTYIDTLTNAQNLKQKIYAEREAHERKISDADSAAAAAAAAQSLKPAAAAEEDGAKEAPIKASQPVVAPQSSPSTTTTTTTTTTTSAFLLHP</sequence>
<dbReference type="PANTHER" id="PTHR10663:SF373">
    <property type="entry name" value="PH AND SEC7 DOMAIN-CONTAINING PROTEIN C11E3.11C"/>
    <property type="match status" value="1"/>
</dbReference>
<dbReference type="Proteomes" id="UP001140560">
    <property type="component" value="Unassembled WGS sequence"/>
</dbReference>
<dbReference type="GO" id="GO:0005085">
    <property type="term" value="F:guanyl-nucleotide exchange factor activity"/>
    <property type="evidence" value="ECO:0007669"/>
    <property type="project" value="InterPro"/>
</dbReference>
<dbReference type="GO" id="GO:0032012">
    <property type="term" value="P:regulation of ARF protein signal transduction"/>
    <property type="evidence" value="ECO:0007669"/>
    <property type="project" value="InterPro"/>
</dbReference>
<dbReference type="Pfam" id="PF01369">
    <property type="entry name" value="Sec7"/>
    <property type="match status" value="1"/>
</dbReference>
<feature type="compositionally biased region" description="Polar residues" evidence="1">
    <location>
        <begin position="702"/>
        <end position="713"/>
    </location>
</feature>
<dbReference type="Gene3D" id="1.10.1000.11">
    <property type="entry name" value="Arf Nucleotide-binding Site Opener,domain 2"/>
    <property type="match status" value="1"/>
</dbReference>
<feature type="compositionally biased region" description="Polar residues" evidence="1">
    <location>
        <begin position="398"/>
        <end position="417"/>
    </location>
</feature>
<protein>
    <recommendedName>
        <fullName evidence="2">SEC7 domain-containing protein</fullName>
    </recommendedName>
</protein>
<feature type="compositionally biased region" description="Basic and acidic residues" evidence="1">
    <location>
        <begin position="680"/>
        <end position="696"/>
    </location>
</feature>
<feature type="compositionally biased region" description="Polar residues" evidence="1">
    <location>
        <begin position="998"/>
        <end position="1008"/>
    </location>
</feature>
<feature type="compositionally biased region" description="Basic and acidic residues" evidence="1">
    <location>
        <begin position="554"/>
        <end position="563"/>
    </location>
</feature>
<dbReference type="SUPFAM" id="SSF48425">
    <property type="entry name" value="Sec7 domain"/>
    <property type="match status" value="1"/>
</dbReference>
<feature type="compositionally biased region" description="Basic and acidic residues" evidence="1">
    <location>
        <begin position="50"/>
        <end position="59"/>
    </location>
</feature>
<feature type="compositionally biased region" description="Polar residues" evidence="1">
    <location>
        <begin position="357"/>
        <end position="380"/>
    </location>
</feature>
<dbReference type="InterPro" id="IPR035999">
    <property type="entry name" value="Sec7_dom_sf"/>
</dbReference>
<feature type="compositionally biased region" description="Polar residues" evidence="1">
    <location>
        <begin position="784"/>
        <end position="795"/>
    </location>
</feature>
<feature type="domain" description="SEC7" evidence="2">
    <location>
        <begin position="809"/>
        <end position="978"/>
    </location>
</feature>